<comment type="subcellular location">
    <subcellularLocation>
        <location evidence="1">Membrane</location>
        <topology evidence="1">Multi-pass membrane protein</topology>
    </subcellularLocation>
</comment>
<dbReference type="InterPro" id="IPR002293">
    <property type="entry name" value="AA/rel_permease1"/>
</dbReference>
<dbReference type="Gene3D" id="1.20.1740.10">
    <property type="entry name" value="Amino acid/polyamine transporter I"/>
    <property type="match status" value="1"/>
</dbReference>
<evidence type="ECO:0000256" key="1">
    <source>
        <dbReference type="ARBA" id="ARBA00004141"/>
    </source>
</evidence>
<dbReference type="GO" id="GO:0016020">
    <property type="term" value="C:membrane"/>
    <property type="evidence" value="ECO:0007669"/>
    <property type="project" value="UniProtKB-SubCell"/>
</dbReference>
<protein>
    <submittedName>
        <fullName evidence="6">Y+l amino acid transporter 2</fullName>
    </submittedName>
</protein>
<feature type="transmembrane region" description="Helical" evidence="5">
    <location>
        <begin position="51"/>
        <end position="73"/>
    </location>
</feature>
<evidence type="ECO:0000256" key="5">
    <source>
        <dbReference type="SAM" id="Phobius"/>
    </source>
</evidence>
<feature type="transmembrane region" description="Helical" evidence="5">
    <location>
        <begin position="12"/>
        <end position="31"/>
    </location>
</feature>
<comment type="caution">
    <text evidence="6">The sequence shown here is derived from an EMBL/GenBank/DDBJ whole genome shotgun (WGS) entry which is preliminary data.</text>
</comment>
<keyword evidence="7" id="KW-1185">Reference proteome</keyword>
<dbReference type="Proteomes" id="UP000735302">
    <property type="component" value="Unassembled WGS sequence"/>
</dbReference>
<feature type="transmembrane region" description="Helical" evidence="5">
    <location>
        <begin position="241"/>
        <end position="261"/>
    </location>
</feature>
<dbReference type="PANTHER" id="PTHR11785:SF528">
    <property type="entry name" value="AMINO ACID TRANSPORTER PROTEIN JHI-21"/>
    <property type="match status" value="1"/>
</dbReference>
<feature type="transmembrane region" description="Helical" evidence="5">
    <location>
        <begin position="186"/>
        <end position="203"/>
    </location>
</feature>
<dbReference type="EMBL" id="BLXT01005315">
    <property type="protein sequence ID" value="GFO22090.1"/>
    <property type="molecule type" value="Genomic_DNA"/>
</dbReference>
<name>A0AAV4BNG1_9GAST</name>
<evidence type="ECO:0000256" key="4">
    <source>
        <dbReference type="ARBA" id="ARBA00023136"/>
    </source>
</evidence>
<organism evidence="6 7">
    <name type="scientific">Plakobranchus ocellatus</name>
    <dbReference type="NCBI Taxonomy" id="259542"/>
    <lineage>
        <taxon>Eukaryota</taxon>
        <taxon>Metazoa</taxon>
        <taxon>Spiralia</taxon>
        <taxon>Lophotrochozoa</taxon>
        <taxon>Mollusca</taxon>
        <taxon>Gastropoda</taxon>
        <taxon>Heterobranchia</taxon>
        <taxon>Euthyneura</taxon>
        <taxon>Panpulmonata</taxon>
        <taxon>Sacoglossa</taxon>
        <taxon>Placobranchoidea</taxon>
        <taxon>Plakobranchidae</taxon>
        <taxon>Plakobranchus</taxon>
    </lineage>
</organism>
<feature type="transmembrane region" description="Helical" evidence="5">
    <location>
        <begin position="85"/>
        <end position="108"/>
    </location>
</feature>
<dbReference type="Pfam" id="PF13520">
    <property type="entry name" value="AA_permease_2"/>
    <property type="match status" value="1"/>
</dbReference>
<evidence type="ECO:0000313" key="7">
    <source>
        <dbReference type="Proteomes" id="UP000735302"/>
    </source>
</evidence>
<keyword evidence="3 5" id="KW-1133">Transmembrane helix</keyword>
<gene>
    <name evidence="6" type="ORF">PoB_004859500</name>
</gene>
<dbReference type="AlphaFoldDB" id="A0AAV4BNG1"/>
<reference evidence="6 7" key="1">
    <citation type="journal article" date="2021" name="Elife">
        <title>Chloroplast acquisition without the gene transfer in kleptoplastic sea slugs, Plakobranchus ocellatus.</title>
        <authorList>
            <person name="Maeda T."/>
            <person name="Takahashi S."/>
            <person name="Yoshida T."/>
            <person name="Shimamura S."/>
            <person name="Takaki Y."/>
            <person name="Nagai Y."/>
            <person name="Toyoda A."/>
            <person name="Suzuki Y."/>
            <person name="Arimoto A."/>
            <person name="Ishii H."/>
            <person name="Satoh N."/>
            <person name="Nishiyama T."/>
            <person name="Hasebe M."/>
            <person name="Maruyama T."/>
            <person name="Minagawa J."/>
            <person name="Obokata J."/>
            <person name="Shigenobu S."/>
        </authorList>
    </citation>
    <scope>NUCLEOTIDE SEQUENCE [LARGE SCALE GENOMIC DNA]</scope>
</reference>
<proteinExistence type="predicted"/>
<evidence type="ECO:0000256" key="2">
    <source>
        <dbReference type="ARBA" id="ARBA00022692"/>
    </source>
</evidence>
<feature type="transmembrane region" description="Helical" evidence="5">
    <location>
        <begin position="209"/>
        <end position="229"/>
    </location>
</feature>
<keyword evidence="4 5" id="KW-0472">Membrane</keyword>
<dbReference type="InterPro" id="IPR050598">
    <property type="entry name" value="AminoAcid_Transporter"/>
</dbReference>
<dbReference type="PANTHER" id="PTHR11785">
    <property type="entry name" value="AMINO ACID TRANSPORTER"/>
    <property type="match status" value="1"/>
</dbReference>
<accession>A0AAV4BNG1</accession>
<evidence type="ECO:0000313" key="6">
    <source>
        <dbReference type="EMBL" id="GFO22090.1"/>
    </source>
</evidence>
<keyword evidence="2 5" id="KW-0812">Transmembrane</keyword>
<feature type="transmembrane region" description="Helical" evidence="5">
    <location>
        <begin position="267"/>
        <end position="287"/>
    </location>
</feature>
<evidence type="ECO:0000256" key="3">
    <source>
        <dbReference type="ARBA" id="ARBA00022989"/>
    </source>
</evidence>
<dbReference type="GO" id="GO:0015179">
    <property type="term" value="F:L-amino acid transmembrane transporter activity"/>
    <property type="evidence" value="ECO:0007669"/>
    <property type="project" value="TreeGrafter"/>
</dbReference>
<feature type="transmembrane region" description="Helical" evidence="5">
    <location>
        <begin position="128"/>
        <end position="148"/>
    </location>
</feature>
<sequence length="316" mass="34891">MKYVTKVQTLLTSSKLIVLLIIIAAGIYYLAKGETDNFQDPFEDTAQEPGQFALAIFYATFAYGGWQVMTTMLAEVKDPSRDPPLASYISFAIVISLYLMANVSYLTLLSPAQVKGSVAVSSDFIAEISDVLVIVVSVLVALTSIGALNASIMGHSRLLFAGARNGHMPQILGMVHAKYLTPWPSIFVYTAWALVMLFTGGVVDMMDYISLFSTIMALVVIGALLHLRWKQPDLERPYKTVLIVPILEMIINLAVLVLGIYQKPDKMGNGLAILFAGIPIYWFGVLWKNKPKEFVEIVDSLTKIAQKLFLLTKVKK</sequence>